<keyword evidence="11 17" id="KW-0133">Cell shape</keyword>
<evidence type="ECO:0000256" key="8">
    <source>
        <dbReference type="ARBA" id="ARBA00022630"/>
    </source>
</evidence>
<evidence type="ECO:0000256" key="7">
    <source>
        <dbReference type="ARBA" id="ARBA00022618"/>
    </source>
</evidence>
<dbReference type="InterPro" id="IPR036635">
    <property type="entry name" value="MurB_C_sf"/>
</dbReference>
<dbReference type="Proteomes" id="UP000267368">
    <property type="component" value="Unassembled WGS sequence"/>
</dbReference>
<dbReference type="GO" id="GO:0005829">
    <property type="term" value="C:cytosol"/>
    <property type="evidence" value="ECO:0007669"/>
    <property type="project" value="TreeGrafter"/>
</dbReference>
<dbReference type="OrthoDB" id="9804753at2"/>
<keyword evidence="13 17" id="KW-0560">Oxidoreductase</keyword>
<gene>
    <name evidence="17" type="primary">murB</name>
    <name evidence="19" type="ORF">DMP07_08435</name>
</gene>
<feature type="active site" description="Proton donor" evidence="17">
    <location>
        <position position="225"/>
    </location>
</feature>
<evidence type="ECO:0000256" key="13">
    <source>
        <dbReference type="ARBA" id="ARBA00023002"/>
    </source>
</evidence>
<keyword evidence="6 17" id="KW-0963">Cytoplasm</keyword>
<dbReference type="PANTHER" id="PTHR21071:SF4">
    <property type="entry name" value="UDP-N-ACETYLENOLPYRUVOYLGLUCOSAMINE REDUCTASE"/>
    <property type="match status" value="1"/>
</dbReference>
<comment type="similarity">
    <text evidence="5 17">Belongs to the MurB family.</text>
</comment>
<evidence type="ECO:0000256" key="17">
    <source>
        <dbReference type="HAMAP-Rule" id="MF_00037"/>
    </source>
</evidence>
<dbReference type="GO" id="GO:0051301">
    <property type="term" value="P:cell division"/>
    <property type="evidence" value="ECO:0007669"/>
    <property type="project" value="UniProtKB-KW"/>
</dbReference>
<dbReference type="InterPro" id="IPR003170">
    <property type="entry name" value="MurB"/>
</dbReference>
<dbReference type="Pfam" id="PF01565">
    <property type="entry name" value="FAD_binding_4"/>
    <property type="match status" value="1"/>
</dbReference>
<evidence type="ECO:0000256" key="4">
    <source>
        <dbReference type="ARBA" id="ARBA00004752"/>
    </source>
</evidence>
<dbReference type="InterPro" id="IPR016167">
    <property type="entry name" value="FAD-bd_PCMH_sub1"/>
</dbReference>
<keyword evidence="8 17" id="KW-0285">Flavoprotein</keyword>
<protein>
    <recommendedName>
        <fullName evidence="17">UDP-N-acetylenolpyruvoylglucosamine reductase</fullName>
        <ecNumber evidence="17">1.3.1.98</ecNumber>
    </recommendedName>
    <alternativeName>
        <fullName evidence="17">UDP-N-acetylmuramate dehydrogenase</fullName>
    </alternativeName>
</protein>
<evidence type="ECO:0000256" key="9">
    <source>
        <dbReference type="ARBA" id="ARBA00022827"/>
    </source>
</evidence>
<dbReference type="EMBL" id="QICB01000009">
    <property type="protein sequence ID" value="RNL18418.1"/>
    <property type="molecule type" value="Genomic_DNA"/>
</dbReference>
<dbReference type="AlphaFoldDB" id="A0A3N0ADC0"/>
<comment type="pathway">
    <text evidence="4 17">Cell wall biogenesis; peptidoglycan biosynthesis.</text>
</comment>
<dbReference type="UniPathway" id="UPA00219"/>
<dbReference type="InterPro" id="IPR006094">
    <property type="entry name" value="Oxid_FAD_bind_N"/>
</dbReference>
<dbReference type="SUPFAM" id="SSF56194">
    <property type="entry name" value="Uridine diphospho-N-Acetylenolpyruvylglucosamine reductase, MurB, C-terminal domain"/>
    <property type="match status" value="1"/>
</dbReference>
<dbReference type="HAMAP" id="MF_00037">
    <property type="entry name" value="MurB"/>
    <property type="match status" value="1"/>
</dbReference>
<feature type="active site" evidence="17">
    <location>
        <position position="176"/>
    </location>
</feature>
<reference evidence="20" key="1">
    <citation type="submission" date="2018-05" db="EMBL/GenBank/DDBJ databases">
        <title>Genome Sequencing of selected type strains of the family Eggerthellaceae.</title>
        <authorList>
            <person name="Danylec N."/>
            <person name="Stoll D.A."/>
            <person name="Doetsch A."/>
            <person name="Huch M."/>
        </authorList>
    </citation>
    <scope>NUCLEOTIDE SEQUENCE [LARGE SCALE GENOMIC DNA]</scope>
    <source>
        <strain evidence="20">DSM 17537</strain>
    </source>
</reference>
<dbReference type="Gene3D" id="3.90.78.10">
    <property type="entry name" value="UDP-N-acetylenolpyruvoylglucosamine reductase, C-terminal domain"/>
    <property type="match status" value="1"/>
</dbReference>
<feature type="domain" description="FAD-binding PCMH-type" evidence="18">
    <location>
        <begin position="29"/>
        <end position="196"/>
    </location>
</feature>
<comment type="subcellular location">
    <subcellularLocation>
        <location evidence="3 17">Cytoplasm</location>
    </subcellularLocation>
</comment>
<dbReference type="GO" id="GO:0009252">
    <property type="term" value="P:peptidoglycan biosynthetic process"/>
    <property type="evidence" value="ECO:0007669"/>
    <property type="project" value="UniProtKB-UniRule"/>
</dbReference>
<comment type="cofactor">
    <cofactor evidence="1 17">
        <name>FAD</name>
        <dbReference type="ChEBI" id="CHEBI:57692"/>
    </cofactor>
</comment>
<keyword evidence="7 17" id="KW-0132">Cell division</keyword>
<comment type="catalytic activity">
    <reaction evidence="16 17">
        <text>UDP-N-acetyl-alpha-D-muramate + NADP(+) = UDP-N-acetyl-3-O-(1-carboxyvinyl)-alpha-D-glucosamine + NADPH + H(+)</text>
        <dbReference type="Rhea" id="RHEA:12248"/>
        <dbReference type="ChEBI" id="CHEBI:15378"/>
        <dbReference type="ChEBI" id="CHEBI:57783"/>
        <dbReference type="ChEBI" id="CHEBI:58349"/>
        <dbReference type="ChEBI" id="CHEBI:68483"/>
        <dbReference type="ChEBI" id="CHEBI:70757"/>
        <dbReference type="EC" id="1.3.1.98"/>
    </reaction>
</comment>
<evidence type="ECO:0000313" key="20">
    <source>
        <dbReference type="Proteomes" id="UP000267368"/>
    </source>
</evidence>
<dbReference type="Pfam" id="PF02873">
    <property type="entry name" value="MurB_C"/>
    <property type="match status" value="1"/>
</dbReference>
<dbReference type="NCBIfam" id="NF010480">
    <property type="entry name" value="PRK13905.1"/>
    <property type="match status" value="1"/>
</dbReference>
<keyword evidence="15 17" id="KW-0961">Cell wall biogenesis/degradation</keyword>
<dbReference type="GO" id="GO:0008360">
    <property type="term" value="P:regulation of cell shape"/>
    <property type="evidence" value="ECO:0007669"/>
    <property type="project" value="UniProtKB-KW"/>
</dbReference>
<dbReference type="PROSITE" id="PS51387">
    <property type="entry name" value="FAD_PCMH"/>
    <property type="match status" value="1"/>
</dbReference>
<keyword evidence="9 17" id="KW-0274">FAD</keyword>
<evidence type="ECO:0000256" key="14">
    <source>
        <dbReference type="ARBA" id="ARBA00023306"/>
    </source>
</evidence>
<evidence type="ECO:0000256" key="12">
    <source>
        <dbReference type="ARBA" id="ARBA00022984"/>
    </source>
</evidence>
<comment type="caution">
    <text evidence="19">The sequence shown here is derived from an EMBL/GenBank/DDBJ whole genome shotgun (WGS) entry which is preliminary data.</text>
</comment>
<evidence type="ECO:0000256" key="11">
    <source>
        <dbReference type="ARBA" id="ARBA00022960"/>
    </source>
</evidence>
<organism evidence="19 20">
    <name type="scientific">Slackia faecicanis</name>
    <dbReference type="NCBI Taxonomy" id="255723"/>
    <lineage>
        <taxon>Bacteria</taxon>
        <taxon>Bacillati</taxon>
        <taxon>Actinomycetota</taxon>
        <taxon>Coriobacteriia</taxon>
        <taxon>Eggerthellales</taxon>
        <taxon>Eggerthellaceae</taxon>
        <taxon>Slackia</taxon>
    </lineage>
</organism>
<evidence type="ECO:0000256" key="2">
    <source>
        <dbReference type="ARBA" id="ARBA00003921"/>
    </source>
</evidence>
<dbReference type="Gene3D" id="3.30.465.10">
    <property type="match status" value="1"/>
</dbReference>
<dbReference type="GO" id="GO:0008762">
    <property type="term" value="F:UDP-N-acetylmuramate dehydrogenase activity"/>
    <property type="evidence" value="ECO:0007669"/>
    <property type="project" value="UniProtKB-UniRule"/>
</dbReference>
<evidence type="ECO:0000256" key="3">
    <source>
        <dbReference type="ARBA" id="ARBA00004496"/>
    </source>
</evidence>
<keyword evidence="10 17" id="KW-0521">NADP</keyword>
<dbReference type="InterPro" id="IPR036318">
    <property type="entry name" value="FAD-bd_PCMH-like_sf"/>
</dbReference>
<evidence type="ECO:0000256" key="6">
    <source>
        <dbReference type="ARBA" id="ARBA00022490"/>
    </source>
</evidence>
<dbReference type="PANTHER" id="PTHR21071">
    <property type="entry name" value="UDP-N-ACETYLENOLPYRUVOYLGLUCOSAMINE REDUCTASE"/>
    <property type="match status" value="1"/>
</dbReference>
<dbReference type="GO" id="GO:0071949">
    <property type="term" value="F:FAD binding"/>
    <property type="evidence" value="ECO:0007669"/>
    <property type="project" value="InterPro"/>
</dbReference>
<evidence type="ECO:0000256" key="15">
    <source>
        <dbReference type="ARBA" id="ARBA00023316"/>
    </source>
</evidence>
<accession>A0A3N0ADC0</accession>
<dbReference type="NCBIfam" id="TIGR00179">
    <property type="entry name" value="murB"/>
    <property type="match status" value="1"/>
</dbReference>
<feature type="active site" evidence="17">
    <location>
        <position position="295"/>
    </location>
</feature>
<evidence type="ECO:0000259" key="18">
    <source>
        <dbReference type="PROSITE" id="PS51387"/>
    </source>
</evidence>
<keyword evidence="14 17" id="KW-0131">Cell cycle</keyword>
<evidence type="ECO:0000313" key="19">
    <source>
        <dbReference type="EMBL" id="RNL18418.1"/>
    </source>
</evidence>
<evidence type="ECO:0000256" key="16">
    <source>
        <dbReference type="ARBA" id="ARBA00048914"/>
    </source>
</evidence>
<evidence type="ECO:0000256" key="5">
    <source>
        <dbReference type="ARBA" id="ARBA00010485"/>
    </source>
</evidence>
<dbReference type="Gene3D" id="3.30.43.10">
    <property type="entry name" value="Uridine Diphospho-n-acetylenolpyruvylglucosamine Reductase, domain 2"/>
    <property type="match status" value="1"/>
</dbReference>
<dbReference type="InterPro" id="IPR016166">
    <property type="entry name" value="FAD-bd_PCMH"/>
</dbReference>
<keyword evidence="20" id="KW-1185">Reference proteome</keyword>
<dbReference type="InterPro" id="IPR016169">
    <property type="entry name" value="FAD-bd_PCMH_sub2"/>
</dbReference>
<dbReference type="EC" id="1.3.1.98" evidence="17"/>
<sequence length="303" mass="33082">MSPFARLFGPRFEGTVLENEPMSRHTTYRIGGPARYYIQADTLPSLTRVTEALRAWGVPWVALGKGSNLLVSDEGFDGAVITLGRGFSACCYNEDVATFSVGSACRLSHVVREAFSHGRAGFEFAVGTPGTVGGALRMNAGTSREYIGSRVCTVTTLRPGTGLRRYNASDIEWGYRETSLPYDEIVLECELSTNEGNREEIRMRMERSLSRRRTTQPLALPSCGSVFRNPERESVGRLIENVGLKGASCGGAQISELHANFIVNRGGARAVEVLALIHAVQNAVADRYGIELVPEVRFLGFPQ</sequence>
<dbReference type="GO" id="GO:0071555">
    <property type="term" value="P:cell wall organization"/>
    <property type="evidence" value="ECO:0007669"/>
    <property type="project" value="UniProtKB-KW"/>
</dbReference>
<proteinExistence type="inferred from homology"/>
<comment type="function">
    <text evidence="2 17">Cell wall formation.</text>
</comment>
<dbReference type="InterPro" id="IPR011601">
    <property type="entry name" value="MurB_C"/>
</dbReference>
<keyword evidence="12 17" id="KW-0573">Peptidoglycan synthesis</keyword>
<evidence type="ECO:0000256" key="1">
    <source>
        <dbReference type="ARBA" id="ARBA00001974"/>
    </source>
</evidence>
<name>A0A3N0ADC0_9ACTN</name>
<dbReference type="SUPFAM" id="SSF56176">
    <property type="entry name" value="FAD-binding/transporter-associated domain-like"/>
    <property type="match status" value="1"/>
</dbReference>
<evidence type="ECO:0000256" key="10">
    <source>
        <dbReference type="ARBA" id="ARBA00022857"/>
    </source>
</evidence>